<evidence type="ECO:0000313" key="1">
    <source>
        <dbReference type="EMBL" id="MXO83534.1"/>
    </source>
</evidence>
<gene>
    <name evidence="1" type="ORF">GRI35_09195</name>
</gene>
<name>A0A844Z7P4_9SPHN</name>
<dbReference type="CDD" id="cd14789">
    <property type="entry name" value="Tiki"/>
    <property type="match status" value="1"/>
</dbReference>
<dbReference type="PANTHER" id="PTHR40590">
    <property type="entry name" value="CYTOPLASMIC PROTEIN-RELATED"/>
    <property type="match status" value="1"/>
</dbReference>
<dbReference type="EMBL" id="WTYZ01000001">
    <property type="protein sequence ID" value="MXO83534.1"/>
    <property type="molecule type" value="Genomic_DNA"/>
</dbReference>
<dbReference type="RefSeq" id="WP_160613878.1">
    <property type="nucleotide sequence ID" value="NZ_JAUFQM010000001.1"/>
</dbReference>
<keyword evidence="2" id="KW-1185">Reference proteome</keyword>
<comment type="caution">
    <text evidence="1">The sequence shown here is derived from an EMBL/GenBank/DDBJ whole genome shotgun (WGS) entry which is preliminary data.</text>
</comment>
<dbReference type="InterPro" id="IPR047111">
    <property type="entry name" value="YbaP-like"/>
</dbReference>
<evidence type="ECO:0008006" key="3">
    <source>
        <dbReference type="Google" id="ProtNLM"/>
    </source>
</evidence>
<dbReference type="Proteomes" id="UP000460290">
    <property type="component" value="Unassembled WGS sequence"/>
</dbReference>
<dbReference type="InterPro" id="IPR002816">
    <property type="entry name" value="TraB/PrgY/GumN_fam"/>
</dbReference>
<reference evidence="1 2" key="1">
    <citation type="submission" date="2019-12" db="EMBL/GenBank/DDBJ databases">
        <title>Genomic-based taxomic classification of the family Erythrobacteraceae.</title>
        <authorList>
            <person name="Xu L."/>
        </authorList>
    </citation>
    <scope>NUCLEOTIDE SEQUENCE [LARGE SCALE GENOMIC DNA]</scope>
    <source>
        <strain evidence="1 2">KCTC 42006</strain>
    </source>
</reference>
<dbReference type="OrthoDB" id="9806326at2"/>
<organism evidence="1 2">
    <name type="scientific">Pontixanthobacter aestiaquae</name>
    <dbReference type="NCBI Taxonomy" id="1509367"/>
    <lineage>
        <taxon>Bacteria</taxon>
        <taxon>Pseudomonadati</taxon>
        <taxon>Pseudomonadota</taxon>
        <taxon>Alphaproteobacteria</taxon>
        <taxon>Sphingomonadales</taxon>
        <taxon>Erythrobacteraceae</taxon>
        <taxon>Pontixanthobacter</taxon>
    </lineage>
</organism>
<protein>
    <recommendedName>
        <fullName evidence="3">TraB family protein</fullName>
    </recommendedName>
</protein>
<sequence length="398" mass="44118">MRKIWAVFGQIVSTAGRAAVDKTAKKLRYDVPDTQPDGSMKLFASCITLGALLFAPQAIAQECDDQTCKQEWAALKKEQKKKRAAEAQAQRSLVTVWPAPIKVVQDYQPNPAIWRLADLDTTIYMFGTFHVLPKDFKWRSAALNSIVEEVDELVVETSDEDGDEVIGKFISDLLVTTMSDDRVTISERLSEANRAKWFAIGDGVDMPRDFFDRMPLMLSLLGAGLNFGETQGSVADYGVETVLEAEFKAADKPIGSIEDSSAVMAALLGIDENGLIKELDDELSKWDGKDLADFFGDLNGAEDNGTGSSEADPFSSEHSWAQGILEDLGMEEMKETEFGRQIYQVLLTDRNRNWAEWLENRLDTPGTILLAVGAGHFEGNDSVQNMLTERGLYAERLH</sequence>
<dbReference type="AlphaFoldDB" id="A0A844Z7P4"/>
<accession>A0A844Z7P4</accession>
<proteinExistence type="predicted"/>
<evidence type="ECO:0000313" key="2">
    <source>
        <dbReference type="Proteomes" id="UP000460290"/>
    </source>
</evidence>
<dbReference type="PANTHER" id="PTHR40590:SF1">
    <property type="entry name" value="CYTOPLASMIC PROTEIN"/>
    <property type="match status" value="1"/>
</dbReference>
<dbReference type="Pfam" id="PF01963">
    <property type="entry name" value="TraB_PrgY_gumN"/>
    <property type="match status" value="1"/>
</dbReference>